<feature type="transmembrane region" description="Helical" evidence="1">
    <location>
        <begin position="528"/>
        <end position="555"/>
    </location>
</feature>
<reference evidence="3" key="1">
    <citation type="submission" date="2017-07" db="EMBL/GenBank/DDBJ databases">
        <title>Taro Niue Genome Assembly and Annotation.</title>
        <authorList>
            <person name="Atibalentja N."/>
            <person name="Keating K."/>
            <person name="Fields C.J."/>
        </authorList>
    </citation>
    <scope>NUCLEOTIDE SEQUENCE</scope>
    <source>
        <strain evidence="3">Niue_2</strain>
        <tissue evidence="3">Leaf</tissue>
    </source>
</reference>
<feature type="transmembrane region" description="Helical" evidence="1">
    <location>
        <begin position="89"/>
        <end position="109"/>
    </location>
</feature>
<evidence type="ECO:0000256" key="2">
    <source>
        <dbReference type="SAM" id="SignalP"/>
    </source>
</evidence>
<evidence type="ECO:0000313" key="4">
    <source>
        <dbReference type="Proteomes" id="UP000652761"/>
    </source>
</evidence>
<keyword evidence="4" id="KW-1185">Reference proteome</keyword>
<gene>
    <name evidence="3" type="ORF">Taro_022350</name>
</gene>
<sequence>MRIMCVVVVAAIASAHSREADSDQVRYRFNGLGQGVRHTVAPPVVRPSDAERDRLICRVQIRRRPPGHRDLVATGWLSPSYSEGNTPVVVIRLFWLFFCLMVFQLLVLCRVCRRWPTALPGFLEGVPCVLVPAGLVLVTSQLCHFCGDCPACSPGAWNLRACPVQRLSLLPGTPVLRSLLREYSGLRACSRARLASRAHGLRVPLLAASGVGLVAVVVTTFPRDTRAFGGSRFSVLSVLWSRSWVPACDGTDVCSYPTWRCVRGLGLFYLCAEHCFHFVPDSVGFCGRTGNPYWALFARLTPLLPSARGSSSRELSVRRVAEAVVAPCVVSSSESECCELLYPSCSCCCAACVASVVARRVRAVAARLALDSLAVVILVWRTLASQSRVVAPGNRWKVSLPCWLPLCCWGVCCHCCVFGLVCLCAIVRCARDAELSSLALAGCGLWLRCIAWLLCVLVESGALVVLVEVLPRSACVASAVVLTAVSFLMVRVVWSFGLCILAKVLPRIALCRFWTALGTFWWRFSPRLLRVVLVVVALSLCGDELSLLPVGLSVLQSAWALPVKASCAWPCTLCVPMAWVVCFGLAPDVLSQMVV</sequence>
<keyword evidence="1" id="KW-0812">Transmembrane</keyword>
<feature type="transmembrane region" description="Helical" evidence="1">
    <location>
        <begin position="403"/>
        <end position="426"/>
    </location>
</feature>
<keyword evidence="2" id="KW-0732">Signal</keyword>
<organism evidence="3 4">
    <name type="scientific">Colocasia esculenta</name>
    <name type="common">Wild taro</name>
    <name type="synonym">Arum esculentum</name>
    <dbReference type="NCBI Taxonomy" id="4460"/>
    <lineage>
        <taxon>Eukaryota</taxon>
        <taxon>Viridiplantae</taxon>
        <taxon>Streptophyta</taxon>
        <taxon>Embryophyta</taxon>
        <taxon>Tracheophyta</taxon>
        <taxon>Spermatophyta</taxon>
        <taxon>Magnoliopsida</taxon>
        <taxon>Liliopsida</taxon>
        <taxon>Araceae</taxon>
        <taxon>Aroideae</taxon>
        <taxon>Colocasieae</taxon>
        <taxon>Colocasia</taxon>
    </lineage>
</organism>
<dbReference type="Proteomes" id="UP000652761">
    <property type="component" value="Unassembled WGS sequence"/>
</dbReference>
<keyword evidence="1" id="KW-0472">Membrane</keyword>
<feature type="transmembrane region" description="Helical" evidence="1">
    <location>
        <begin position="438"/>
        <end position="463"/>
    </location>
</feature>
<keyword evidence="1" id="KW-1133">Transmembrane helix</keyword>
<feature type="transmembrane region" description="Helical" evidence="1">
    <location>
        <begin position="121"/>
        <end position="142"/>
    </location>
</feature>
<evidence type="ECO:0000313" key="3">
    <source>
        <dbReference type="EMBL" id="MQL89770.1"/>
    </source>
</evidence>
<protein>
    <submittedName>
        <fullName evidence="3">Uncharacterized protein</fullName>
    </submittedName>
</protein>
<evidence type="ECO:0000256" key="1">
    <source>
        <dbReference type="SAM" id="Phobius"/>
    </source>
</evidence>
<feature type="signal peptide" evidence="2">
    <location>
        <begin position="1"/>
        <end position="22"/>
    </location>
</feature>
<dbReference type="EMBL" id="NMUH01001176">
    <property type="protein sequence ID" value="MQL89770.1"/>
    <property type="molecule type" value="Genomic_DNA"/>
</dbReference>
<name>A0A843V7N3_COLES</name>
<feature type="chain" id="PRO_5032922178" evidence="2">
    <location>
        <begin position="23"/>
        <end position="595"/>
    </location>
</feature>
<comment type="caution">
    <text evidence="3">The sequence shown here is derived from an EMBL/GenBank/DDBJ whole genome shotgun (WGS) entry which is preliminary data.</text>
</comment>
<feature type="transmembrane region" description="Helical" evidence="1">
    <location>
        <begin position="469"/>
        <end position="492"/>
    </location>
</feature>
<accession>A0A843V7N3</accession>
<dbReference type="AlphaFoldDB" id="A0A843V7N3"/>
<proteinExistence type="predicted"/>
<feature type="transmembrane region" description="Helical" evidence="1">
    <location>
        <begin position="567"/>
        <end position="586"/>
    </location>
</feature>